<evidence type="ECO:0000313" key="4">
    <source>
        <dbReference type="Proteomes" id="UP001207918"/>
    </source>
</evidence>
<keyword evidence="4" id="KW-1185">Reference proteome</keyword>
<dbReference type="InterPro" id="IPR005183">
    <property type="entry name" value="DUF305_CopM-like"/>
</dbReference>
<dbReference type="Pfam" id="PF03713">
    <property type="entry name" value="DUF305"/>
    <property type="match status" value="1"/>
</dbReference>
<dbReference type="Gene3D" id="1.20.1260.10">
    <property type="match status" value="1"/>
</dbReference>
<dbReference type="EMBL" id="JAGGJA010000003">
    <property type="protein sequence ID" value="MCW9706235.1"/>
    <property type="molecule type" value="Genomic_DNA"/>
</dbReference>
<evidence type="ECO:0000313" key="3">
    <source>
        <dbReference type="EMBL" id="MCW9706235.1"/>
    </source>
</evidence>
<evidence type="ECO:0000256" key="1">
    <source>
        <dbReference type="SAM" id="Phobius"/>
    </source>
</evidence>
<feature type="transmembrane region" description="Helical" evidence="1">
    <location>
        <begin position="12"/>
        <end position="30"/>
    </location>
</feature>
<proteinExistence type="predicted"/>
<name>A0ABT3PJW5_9BACT</name>
<gene>
    <name evidence="3" type="ORF">J6I44_05195</name>
</gene>
<dbReference type="Proteomes" id="UP001207918">
    <property type="component" value="Unassembled WGS sequence"/>
</dbReference>
<evidence type="ECO:0000259" key="2">
    <source>
        <dbReference type="Pfam" id="PF03713"/>
    </source>
</evidence>
<feature type="transmembrane region" description="Helical" evidence="1">
    <location>
        <begin position="50"/>
        <end position="69"/>
    </location>
</feature>
<feature type="transmembrane region" description="Helical" evidence="1">
    <location>
        <begin position="76"/>
        <end position="93"/>
    </location>
</feature>
<feature type="domain" description="DUF305" evidence="2">
    <location>
        <begin position="101"/>
        <end position="162"/>
    </location>
</feature>
<dbReference type="InterPro" id="IPR012347">
    <property type="entry name" value="Ferritin-like"/>
</dbReference>
<keyword evidence="1" id="KW-0812">Transmembrane</keyword>
<accession>A0ABT3PJW5</accession>
<protein>
    <submittedName>
        <fullName evidence="3">DUF305 domain-containing protein</fullName>
    </submittedName>
</protein>
<comment type="caution">
    <text evidence="3">The sequence shown here is derived from an EMBL/GenBank/DDBJ whole genome shotgun (WGS) entry which is preliminary data.</text>
</comment>
<dbReference type="RefSeq" id="WP_265764938.1">
    <property type="nucleotide sequence ID" value="NZ_JAGGJA010000003.1"/>
</dbReference>
<reference evidence="3 4" key="1">
    <citation type="submission" date="2021-03" db="EMBL/GenBank/DDBJ databases">
        <title>Aliifodinibius sp. nov., a new bacterium isolated from saline soil.</title>
        <authorList>
            <person name="Galisteo C."/>
            <person name="De La Haba R."/>
            <person name="Sanchez-Porro C."/>
            <person name="Ventosa A."/>
        </authorList>
    </citation>
    <scope>NUCLEOTIDE SEQUENCE [LARGE SCALE GENOMIC DNA]</scope>
    <source>
        <strain evidence="3 4">1BSP15-2V2</strain>
    </source>
</reference>
<keyword evidence="1" id="KW-0472">Membrane</keyword>
<organism evidence="3 4">
    <name type="scientific">Fodinibius salsisoli</name>
    <dbReference type="NCBI Taxonomy" id="2820877"/>
    <lineage>
        <taxon>Bacteria</taxon>
        <taxon>Pseudomonadati</taxon>
        <taxon>Balneolota</taxon>
        <taxon>Balneolia</taxon>
        <taxon>Balneolales</taxon>
        <taxon>Balneolaceae</taxon>
        <taxon>Fodinibius</taxon>
    </lineage>
</organism>
<sequence>MENNSNSSANYLKFFAMIVTAMVAMFFLMYTNSYQILDHAWFSEERLFMTLVMGGSMMIIMLAFMLQMYKSSRMNIAIFIGGALLLIGSIWLSRSQATIDDVDYMEGMIPHHSIAILTSERAGIEDPRVKKLAKAIMDAQRKEIKEMEWLINDIRENGIAETEEEAKARAVPKFAPTPE</sequence>
<keyword evidence="1" id="KW-1133">Transmembrane helix</keyword>